<keyword evidence="16 21" id="KW-0486">Methionine biosynthesis</keyword>
<dbReference type="SUPFAM" id="SSF56507">
    <property type="entry name" value="Methionine synthase activation domain-like"/>
    <property type="match status" value="1"/>
</dbReference>
<evidence type="ECO:0000256" key="3">
    <source>
        <dbReference type="ARBA" id="ARBA00001956"/>
    </source>
</evidence>
<dbReference type="InterPro" id="IPR036589">
    <property type="entry name" value="HCY_dom_sf"/>
</dbReference>
<dbReference type="InterPro" id="IPR003759">
    <property type="entry name" value="Cbl-bd_cap"/>
</dbReference>
<comment type="domain">
    <text evidence="21">Modular enzyme with four functionally distinct domains. The isolated Hcy-binding domain catalyzes methyl transfer from free methylcobalamin to homocysteine. The Hcy-binding domain in association with the pterin-binding domain catalyzes the methylation of cob(I)alamin by methyltetrahydrofolate and the methylation of homocysteine. The B12-binding domain binds the cofactor. The AdoMet activation domain binds S-adenosyl-L-methionine. Under aerobic conditions cob(I)alamin can be converted to inactive cob(II)alamin. Reductive methylation by S-adenosyl-L-methionine and flavodoxin regenerates methylcobalamin.</text>
</comment>
<dbReference type="InterPro" id="IPR050554">
    <property type="entry name" value="Met_Synthase/Corrinoid"/>
</dbReference>
<keyword evidence="15 21" id="KW-0862">Zinc</keyword>
<dbReference type="CDD" id="cd00740">
    <property type="entry name" value="MeTr"/>
    <property type="match status" value="1"/>
</dbReference>
<feature type="domain" description="Hcy-binding" evidence="23">
    <location>
        <begin position="5"/>
        <end position="309"/>
    </location>
</feature>
<evidence type="ECO:0000256" key="18">
    <source>
        <dbReference type="ARBA" id="ARBA00025552"/>
    </source>
</evidence>
<dbReference type="Gene3D" id="3.40.50.280">
    <property type="entry name" value="Cobalamin-binding domain"/>
    <property type="match status" value="1"/>
</dbReference>
<evidence type="ECO:0000256" key="1">
    <source>
        <dbReference type="ARBA" id="ARBA00001700"/>
    </source>
</evidence>
<dbReference type="GO" id="GO:0032259">
    <property type="term" value="P:methylation"/>
    <property type="evidence" value="ECO:0007669"/>
    <property type="project" value="UniProtKB-KW"/>
</dbReference>
<keyword evidence="8 21" id="KW-0489">Methyltransferase</keyword>
<sequence>MTHPFLERLRSPDSPVLVFDGAMGTNLQTQNLTAEDFGGPQYEGCNEYLVHTKPEAVAKVHRDFLAAGADVIETDTFGSTSLVLAEYDLADQAYYLSKTAAELAKRVAAEFSTPEKPRFVAGSIGPTTKLPTLGHIDFDTMKATFAEQAEALWDGGVDLFLVETCQDVLQIKAALNAIEEVFAKKGDRRPLMVSVTMESMGTMLVGSEISAVLTILEPYPIDILGLNCATGPDLMKPHIKYLAEHSPFIVSCIPNAGLPENVGGQAHYRLTPLELRMSLMHFVEDLGVQVIGGCCGTRPEHIQQLAELAKGLKPKVRHPSLEPAAASIYTTQPYDQDNSFLIVGERLNASGSKKCRDLLNAEDWDGLVSMARAQVKEGAHILDVNVDYVGRDGVRDMHELVSRIVNNVTLPLMLDSTEWEKMEAGLKVAGGKCLLNSTNYEDGESRFLKVLELAKKYGAGVVIGTIDEDGMARTAEKKFAIAQRAYRQAVEYGIPPTEIFFDTLALPISTGIEEDRENGKATIESIRRIRQELPGCHVILGVSNISFGLNPASRMVLNSVFLHEATTAGMDAAIVSANKILPLSKIDERHQEICRQLIYDERKFEGNVCVYDPLGELTTAFAGVTTKRDRSLDESLPIAERLKRHIIDGERIGLEEHLKKALEEHPPLEIINTFLLDGMKVVGELFGSGQMQLPFVLQSAETMKAAVAFLEPFMEKSESGNNAKGTFIIATVKGDVHDIGKNLVDIILSNNGYKVINLGIKQPVENIINAYEQHKADCIAMSGLLVKSTAFMKENLEVFNEKGISVPVILGGAALTPKFVYEDCQNTYKGKVVYGKDAFSDLHFMDKLMPAKATGKWEDLQGFLNEIETAGVSTNGHKESKATTAEETSAEPKVVDTRRSEAVAVDIERPTPPFWGTKLLQPSDIPIEEIFWHLDLQALVAGQWQFRKPKEQSKEEYQAFLAEKVYPILETWKQRILEENLLHPQVIYGYFPCQAEGNSLHIYDSENQSQQVTTFEFPRQKSLRRLCIADFFAPKESGIIDVFPMQAVTVGEIATEFAQKLFAANQYTDYLYFHGMAVQVAEAVAEWTHARIRRELGFTAEEPDNIRDILAQRYRGSRYSFGYPACPNIQDQYKQLELLQTDRINLYMDESEQLYPEQSTTAIITYHPVAKYFSA</sequence>
<dbReference type="InterPro" id="IPR003726">
    <property type="entry name" value="HCY_dom"/>
</dbReference>
<evidence type="ECO:0000256" key="15">
    <source>
        <dbReference type="ARBA" id="ARBA00022833"/>
    </source>
</evidence>
<keyword evidence="13 21" id="KW-0479">Metal-binding</keyword>
<evidence type="ECO:0000256" key="4">
    <source>
        <dbReference type="ARBA" id="ARBA00005178"/>
    </source>
</evidence>
<dbReference type="InterPro" id="IPR011005">
    <property type="entry name" value="Dihydropteroate_synth-like_sf"/>
</dbReference>
<keyword evidence="10 21" id="KW-0846">Cobalamin</keyword>
<keyword evidence="17 21" id="KW-0170">Cobalt</keyword>
<keyword evidence="12 21" id="KW-0949">S-adenosyl-L-methionine</keyword>
<keyword evidence="14" id="KW-0677">Repeat</keyword>
<proteinExistence type="inferred from homology"/>
<dbReference type="Gene3D" id="1.10.1240.10">
    <property type="entry name" value="Methionine synthase domain"/>
    <property type="match status" value="1"/>
</dbReference>
<dbReference type="NCBIfam" id="TIGR02082">
    <property type="entry name" value="metH"/>
    <property type="match status" value="1"/>
</dbReference>
<dbReference type="InterPro" id="IPR036594">
    <property type="entry name" value="Meth_synthase_dom"/>
</dbReference>
<evidence type="ECO:0000313" key="28">
    <source>
        <dbReference type="EMBL" id="MBD2529756.1"/>
    </source>
</evidence>
<dbReference type="Gene3D" id="3.20.20.20">
    <property type="entry name" value="Dihydropteroate synthase-like"/>
    <property type="match status" value="1"/>
</dbReference>
<feature type="domain" description="AdoMet activation" evidence="25">
    <location>
        <begin position="886"/>
        <end position="1175"/>
    </location>
</feature>
<dbReference type="InterPro" id="IPR037010">
    <property type="entry name" value="VitB12-dep_Met_synth_activ_sf"/>
</dbReference>
<dbReference type="Pfam" id="PF02310">
    <property type="entry name" value="B12-binding"/>
    <property type="match status" value="1"/>
</dbReference>
<evidence type="ECO:0000256" key="20">
    <source>
        <dbReference type="NCBIfam" id="TIGR02082"/>
    </source>
</evidence>
<dbReference type="SUPFAM" id="SSF82282">
    <property type="entry name" value="Homocysteine S-methyltransferase"/>
    <property type="match status" value="1"/>
</dbReference>
<evidence type="ECO:0000259" key="23">
    <source>
        <dbReference type="PROSITE" id="PS50970"/>
    </source>
</evidence>
<dbReference type="InterPro" id="IPR000489">
    <property type="entry name" value="Pterin-binding_dom"/>
</dbReference>
<dbReference type="PANTHER" id="PTHR45833:SF1">
    <property type="entry name" value="METHIONINE SYNTHASE"/>
    <property type="match status" value="1"/>
</dbReference>
<dbReference type="SMART" id="SM01018">
    <property type="entry name" value="B12-binding_2"/>
    <property type="match status" value="1"/>
</dbReference>
<evidence type="ECO:0000256" key="12">
    <source>
        <dbReference type="ARBA" id="ARBA00022691"/>
    </source>
</evidence>
<dbReference type="GO" id="GO:0008705">
    <property type="term" value="F:methionine synthase activity"/>
    <property type="evidence" value="ECO:0007669"/>
    <property type="project" value="UniProtKB-EC"/>
</dbReference>
<dbReference type="SUPFAM" id="SSF47644">
    <property type="entry name" value="Methionine synthase domain"/>
    <property type="match status" value="1"/>
</dbReference>
<dbReference type="Gene3D" id="3.20.20.330">
    <property type="entry name" value="Homocysteine-binding-like domain"/>
    <property type="match status" value="1"/>
</dbReference>
<evidence type="ECO:0000256" key="22">
    <source>
        <dbReference type="PROSITE-ProRule" id="PRU00333"/>
    </source>
</evidence>
<evidence type="ECO:0000256" key="6">
    <source>
        <dbReference type="ARBA" id="ARBA00012032"/>
    </source>
</evidence>
<dbReference type="CDD" id="cd02069">
    <property type="entry name" value="methionine_synthase_B12_BD"/>
    <property type="match status" value="1"/>
</dbReference>
<comment type="pathway">
    <text evidence="4 21">Amino-acid biosynthesis; L-methionine biosynthesis via de novo pathway; L-methionine from L-homocysteine (MetH route): step 1/1.</text>
</comment>
<dbReference type="InterPro" id="IPR006158">
    <property type="entry name" value="Cobalamin-bd"/>
</dbReference>
<dbReference type="SUPFAM" id="SSF51717">
    <property type="entry name" value="Dihydropteroate synthetase-like"/>
    <property type="match status" value="1"/>
</dbReference>
<feature type="domain" description="Pterin-binding" evidence="24">
    <location>
        <begin position="340"/>
        <end position="595"/>
    </location>
</feature>
<evidence type="ECO:0000313" key="29">
    <source>
        <dbReference type="Proteomes" id="UP000623440"/>
    </source>
</evidence>
<keyword evidence="9 21" id="KW-0028">Amino-acid biosynthesis</keyword>
<comment type="cofactor">
    <cofactor evidence="2 21 22">
        <name>Zn(2+)</name>
        <dbReference type="ChEBI" id="CHEBI:29105"/>
    </cofactor>
</comment>
<reference evidence="28 29" key="1">
    <citation type="journal article" date="2020" name="ISME J.">
        <title>Comparative genomics reveals insights into cyanobacterial evolution and habitat adaptation.</title>
        <authorList>
            <person name="Chen M.Y."/>
            <person name="Teng W.K."/>
            <person name="Zhao L."/>
            <person name="Hu C.X."/>
            <person name="Zhou Y.K."/>
            <person name="Han B.P."/>
            <person name="Song L.R."/>
            <person name="Shu W.S."/>
        </authorList>
    </citation>
    <scope>NUCLEOTIDE SEQUENCE [LARGE SCALE GENOMIC DNA]</scope>
    <source>
        <strain evidence="28 29">FACHB-838</strain>
    </source>
</reference>
<evidence type="ECO:0000256" key="7">
    <source>
        <dbReference type="ARBA" id="ARBA00013998"/>
    </source>
</evidence>
<dbReference type="Proteomes" id="UP000623440">
    <property type="component" value="Unassembled WGS sequence"/>
</dbReference>
<dbReference type="InterPro" id="IPR011822">
    <property type="entry name" value="MetH"/>
</dbReference>
<dbReference type="PROSITE" id="PS51337">
    <property type="entry name" value="B12_BINDING_NTER"/>
    <property type="match status" value="1"/>
</dbReference>
<evidence type="ECO:0000259" key="25">
    <source>
        <dbReference type="PROSITE" id="PS50974"/>
    </source>
</evidence>
<keyword evidence="11 21" id="KW-0808">Transferase</keyword>
<evidence type="ECO:0000259" key="24">
    <source>
        <dbReference type="PROSITE" id="PS50972"/>
    </source>
</evidence>
<dbReference type="InterPro" id="IPR004223">
    <property type="entry name" value="VitB12-dep_Met_synth_activ_dom"/>
</dbReference>
<evidence type="ECO:0000259" key="27">
    <source>
        <dbReference type="PROSITE" id="PS51337"/>
    </source>
</evidence>
<feature type="domain" description="B12-binding N-terminal" evidence="27">
    <location>
        <begin position="629"/>
        <end position="722"/>
    </location>
</feature>
<dbReference type="Gene3D" id="3.10.196.10">
    <property type="entry name" value="Vitamin B12-dependent methionine synthase, activation domain"/>
    <property type="match status" value="2"/>
</dbReference>
<evidence type="ECO:0000256" key="11">
    <source>
        <dbReference type="ARBA" id="ARBA00022679"/>
    </source>
</evidence>
<dbReference type="PROSITE" id="PS51332">
    <property type="entry name" value="B12_BINDING"/>
    <property type="match status" value="1"/>
</dbReference>
<evidence type="ECO:0000256" key="16">
    <source>
        <dbReference type="ARBA" id="ARBA00023167"/>
    </source>
</evidence>
<evidence type="ECO:0000256" key="21">
    <source>
        <dbReference type="PIRNR" id="PIRNR000381"/>
    </source>
</evidence>
<feature type="binding site" evidence="22">
    <location>
        <position position="294"/>
    </location>
    <ligand>
        <name>Zn(2+)</name>
        <dbReference type="ChEBI" id="CHEBI:29105"/>
    </ligand>
</feature>
<gene>
    <name evidence="28" type="primary">metH</name>
    <name evidence="28" type="ORF">H6G97_09335</name>
</gene>
<dbReference type="SUPFAM" id="SSF52242">
    <property type="entry name" value="Cobalamin (vitamin B12)-binding domain"/>
    <property type="match status" value="1"/>
</dbReference>
<dbReference type="EC" id="2.1.1.13" evidence="6 20"/>
<comment type="catalytic activity">
    <reaction evidence="1 21">
        <text>(6S)-5-methyl-5,6,7,8-tetrahydrofolate + L-homocysteine = (6S)-5,6,7,8-tetrahydrofolate + L-methionine</text>
        <dbReference type="Rhea" id="RHEA:11172"/>
        <dbReference type="ChEBI" id="CHEBI:18608"/>
        <dbReference type="ChEBI" id="CHEBI:57453"/>
        <dbReference type="ChEBI" id="CHEBI:57844"/>
        <dbReference type="ChEBI" id="CHEBI:58199"/>
        <dbReference type="EC" id="2.1.1.13"/>
    </reaction>
</comment>
<dbReference type="Pfam" id="PF02607">
    <property type="entry name" value="B12-binding_2"/>
    <property type="match status" value="1"/>
</dbReference>
<protein>
    <recommendedName>
        <fullName evidence="7 20">Methionine synthase</fullName>
        <ecNumber evidence="6 20">2.1.1.13</ecNumber>
    </recommendedName>
    <alternativeName>
        <fullName evidence="19 21">5-methyltetrahydrofolate--homocysteine methyltransferase</fullName>
    </alternativeName>
</protein>
<evidence type="ECO:0000256" key="10">
    <source>
        <dbReference type="ARBA" id="ARBA00022628"/>
    </source>
</evidence>
<evidence type="ECO:0000256" key="19">
    <source>
        <dbReference type="ARBA" id="ARBA00031040"/>
    </source>
</evidence>
<comment type="cofactor">
    <cofactor evidence="3 21">
        <name>methylcob(III)alamin</name>
        <dbReference type="ChEBI" id="CHEBI:28115"/>
    </cofactor>
</comment>
<dbReference type="PROSITE" id="PS50970">
    <property type="entry name" value="HCY"/>
    <property type="match status" value="1"/>
</dbReference>
<evidence type="ECO:0000256" key="5">
    <source>
        <dbReference type="ARBA" id="ARBA00010398"/>
    </source>
</evidence>
<dbReference type="PIRSF" id="PIRSF000381">
    <property type="entry name" value="MetH"/>
    <property type="match status" value="1"/>
</dbReference>
<dbReference type="PROSITE" id="PS50974">
    <property type="entry name" value="ADOMET_ACTIVATION"/>
    <property type="match status" value="1"/>
</dbReference>
<feature type="binding site" evidence="22">
    <location>
        <position position="295"/>
    </location>
    <ligand>
        <name>Zn(2+)</name>
        <dbReference type="ChEBI" id="CHEBI:29105"/>
    </ligand>
</feature>
<comment type="caution">
    <text evidence="28">The sequence shown here is derived from an EMBL/GenBank/DDBJ whole genome shotgun (WGS) entry which is preliminary data.</text>
</comment>
<dbReference type="InterPro" id="IPR036724">
    <property type="entry name" value="Cobalamin-bd_sf"/>
</dbReference>
<evidence type="ECO:0000259" key="26">
    <source>
        <dbReference type="PROSITE" id="PS51332"/>
    </source>
</evidence>
<comment type="similarity">
    <text evidence="5">Belongs to the vitamin-B12 dependent methionine synthase family.</text>
</comment>
<dbReference type="RefSeq" id="WP_190940328.1">
    <property type="nucleotide sequence ID" value="NZ_JACJSI010000012.1"/>
</dbReference>
<evidence type="ECO:0000256" key="8">
    <source>
        <dbReference type="ARBA" id="ARBA00022603"/>
    </source>
</evidence>
<keyword evidence="29" id="KW-1185">Reference proteome</keyword>
<dbReference type="Pfam" id="PF02574">
    <property type="entry name" value="S-methyl_trans"/>
    <property type="match status" value="1"/>
</dbReference>
<feature type="domain" description="B12-binding" evidence="26">
    <location>
        <begin position="724"/>
        <end position="859"/>
    </location>
</feature>
<evidence type="ECO:0000256" key="2">
    <source>
        <dbReference type="ARBA" id="ARBA00001947"/>
    </source>
</evidence>
<evidence type="ECO:0000256" key="9">
    <source>
        <dbReference type="ARBA" id="ARBA00022605"/>
    </source>
</evidence>
<feature type="binding site" evidence="22">
    <location>
        <position position="228"/>
    </location>
    <ligand>
        <name>Zn(2+)</name>
        <dbReference type="ChEBI" id="CHEBI:29105"/>
    </ligand>
</feature>
<dbReference type="Pfam" id="PF02965">
    <property type="entry name" value="Met_synt_B12"/>
    <property type="match status" value="1"/>
</dbReference>
<evidence type="ECO:0000256" key="17">
    <source>
        <dbReference type="ARBA" id="ARBA00023285"/>
    </source>
</evidence>
<dbReference type="PANTHER" id="PTHR45833">
    <property type="entry name" value="METHIONINE SYNTHASE"/>
    <property type="match status" value="1"/>
</dbReference>
<name>A0ABR8DJX6_9NOSO</name>
<comment type="function">
    <text evidence="18 21">Catalyzes the transfer of a methyl group from methyl-cobalamin to homocysteine, yielding enzyme-bound cob(I)alamin and methionine. Subsequently, remethylates the cofactor using methyltetrahydrofolate.</text>
</comment>
<dbReference type="InterPro" id="IPR033706">
    <property type="entry name" value="Met_synthase_B12-bd"/>
</dbReference>
<accession>A0ABR8DJX6</accession>
<evidence type="ECO:0000256" key="13">
    <source>
        <dbReference type="ARBA" id="ARBA00022723"/>
    </source>
</evidence>
<dbReference type="EMBL" id="JACJSI010000012">
    <property type="protein sequence ID" value="MBD2529756.1"/>
    <property type="molecule type" value="Genomic_DNA"/>
</dbReference>
<organism evidence="28 29">
    <name type="scientific">Nostoc flagelliforme FACHB-838</name>
    <dbReference type="NCBI Taxonomy" id="2692904"/>
    <lineage>
        <taxon>Bacteria</taxon>
        <taxon>Bacillati</taxon>
        <taxon>Cyanobacteriota</taxon>
        <taxon>Cyanophyceae</taxon>
        <taxon>Nostocales</taxon>
        <taxon>Nostocaceae</taxon>
        <taxon>Nostoc</taxon>
    </lineage>
</organism>
<dbReference type="Pfam" id="PF00809">
    <property type="entry name" value="Pterin_bind"/>
    <property type="match status" value="1"/>
</dbReference>
<dbReference type="PROSITE" id="PS50972">
    <property type="entry name" value="PTERIN_BINDING"/>
    <property type="match status" value="1"/>
</dbReference>
<evidence type="ECO:0000256" key="14">
    <source>
        <dbReference type="ARBA" id="ARBA00022737"/>
    </source>
</evidence>